<evidence type="ECO:0000313" key="3">
    <source>
        <dbReference type="Proteomes" id="UP000054526"/>
    </source>
</evidence>
<name>A0ABR5A9A4_9BACL</name>
<sequence length="156" mass="17553">MIIVPVIPNRLYAGGKLDQQGWRFIALNVNTVVNLRTVQDHPPFDFTGRLLLWTPILDPVPPSLQWVISVTRLMNGLLDTGNVIYVHDTAGINRLGFILTALFMQRFGYGRDTALTLLRQMKPDLNPNPPYMALLASFEAYLNTSQLAQGHRYGTC</sequence>
<gene>
    <name evidence="2" type="ORF">SD71_02915</name>
</gene>
<feature type="domain" description="Tyrosine specific protein phosphatases" evidence="1">
    <location>
        <begin position="64"/>
        <end position="125"/>
    </location>
</feature>
<organism evidence="2 3">
    <name type="scientific">Cohnella kolymensis</name>
    <dbReference type="NCBI Taxonomy" id="1590652"/>
    <lineage>
        <taxon>Bacteria</taxon>
        <taxon>Bacillati</taxon>
        <taxon>Bacillota</taxon>
        <taxon>Bacilli</taxon>
        <taxon>Bacillales</taxon>
        <taxon>Paenibacillaceae</taxon>
        <taxon>Cohnella</taxon>
    </lineage>
</organism>
<comment type="caution">
    <text evidence="2">The sequence shown here is derived from an EMBL/GenBank/DDBJ whole genome shotgun (WGS) entry which is preliminary data.</text>
</comment>
<dbReference type="RefSeq" id="WP_041059195.1">
    <property type="nucleotide sequence ID" value="NZ_JXAL01000001.1"/>
</dbReference>
<proteinExistence type="predicted"/>
<dbReference type="InterPro" id="IPR000387">
    <property type="entry name" value="Tyr_Pase_dom"/>
</dbReference>
<evidence type="ECO:0000313" key="2">
    <source>
        <dbReference type="EMBL" id="KIL37577.1"/>
    </source>
</evidence>
<dbReference type="Gene3D" id="3.90.190.10">
    <property type="entry name" value="Protein tyrosine phosphatase superfamily"/>
    <property type="match status" value="1"/>
</dbReference>
<accession>A0ABR5A9A4</accession>
<dbReference type="InterPro" id="IPR000340">
    <property type="entry name" value="Dual-sp_phosphatase_cat-dom"/>
</dbReference>
<evidence type="ECO:0000259" key="1">
    <source>
        <dbReference type="PROSITE" id="PS50056"/>
    </source>
</evidence>
<dbReference type="EMBL" id="JXAL01000001">
    <property type="protein sequence ID" value="KIL37577.1"/>
    <property type="molecule type" value="Genomic_DNA"/>
</dbReference>
<keyword evidence="3" id="KW-1185">Reference proteome</keyword>
<dbReference type="SUPFAM" id="SSF52799">
    <property type="entry name" value="(Phosphotyrosine protein) phosphatases II"/>
    <property type="match status" value="1"/>
</dbReference>
<dbReference type="InterPro" id="IPR020422">
    <property type="entry name" value="TYR_PHOSPHATASE_DUAL_dom"/>
</dbReference>
<dbReference type="Pfam" id="PF00782">
    <property type="entry name" value="DSPc"/>
    <property type="match status" value="1"/>
</dbReference>
<dbReference type="InterPro" id="IPR029021">
    <property type="entry name" value="Prot-tyrosine_phosphatase-like"/>
</dbReference>
<dbReference type="SMART" id="SM00195">
    <property type="entry name" value="DSPc"/>
    <property type="match status" value="1"/>
</dbReference>
<dbReference type="PROSITE" id="PS50056">
    <property type="entry name" value="TYR_PHOSPHATASE_2"/>
    <property type="match status" value="1"/>
</dbReference>
<protein>
    <recommendedName>
        <fullName evidence="1">Tyrosine specific protein phosphatases domain-containing protein</fullName>
    </recommendedName>
</protein>
<dbReference type="Proteomes" id="UP000054526">
    <property type="component" value="Unassembled WGS sequence"/>
</dbReference>
<reference evidence="2 3" key="1">
    <citation type="submission" date="2014-12" db="EMBL/GenBank/DDBJ databases">
        <title>Draft genome sequence of Cohnella kolymensis strain B-2846.</title>
        <authorList>
            <person name="Karlyshev A.V."/>
            <person name="Kudryashova E.B."/>
        </authorList>
    </citation>
    <scope>NUCLEOTIDE SEQUENCE [LARGE SCALE GENOMIC DNA]</scope>
    <source>
        <strain evidence="2 3">VKM B-2846</strain>
    </source>
</reference>